<proteinExistence type="predicted"/>
<dbReference type="EMBL" id="SXDP01000017">
    <property type="protein sequence ID" value="NEZ47961.1"/>
    <property type="molecule type" value="Genomic_DNA"/>
</dbReference>
<dbReference type="InterPro" id="IPR038628">
    <property type="entry name" value="XkdM-like_sf"/>
</dbReference>
<dbReference type="Pfam" id="PF09393">
    <property type="entry name" value="DUF2001"/>
    <property type="match status" value="1"/>
</dbReference>
<accession>A0A6M0RCD9</accession>
<dbReference type="Proteomes" id="UP000473885">
    <property type="component" value="Unassembled WGS sequence"/>
</dbReference>
<dbReference type="Gene3D" id="2.30.110.40">
    <property type="entry name" value="Phage tail tube protein"/>
    <property type="match status" value="1"/>
</dbReference>
<keyword evidence="2" id="KW-1185">Reference proteome</keyword>
<evidence type="ECO:0000313" key="2">
    <source>
        <dbReference type="Proteomes" id="UP000473885"/>
    </source>
</evidence>
<gene>
    <name evidence="1" type="ORF">FDF74_12290</name>
</gene>
<dbReference type="SUPFAM" id="SSF69279">
    <property type="entry name" value="Phage tail proteins"/>
    <property type="match status" value="1"/>
</dbReference>
<dbReference type="AlphaFoldDB" id="A0A6M0RCD9"/>
<protein>
    <submittedName>
        <fullName evidence="1">Phage portal protein</fullName>
    </submittedName>
</protein>
<dbReference type="RefSeq" id="WP_163249924.1">
    <property type="nucleotide sequence ID" value="NZ_SXDP01000017.1"/>
</dbReference>
<dbReference type="InterPro" id="IPR018989">
    <property type="entry name" value="DUF2001"/>
</dbReference>
<name>A0A6M0RCD9_9CLOT</name>
<evidence type="ECO:0000313" key="1">
    <source>
        <dbReference type="EMBL" id="NEZ47961.1"/>
    </source>
</evidence>
<sequence length="143" mass="15818">MAQRYAEENVINGTWAELWINGELMANATAFQAKISLKTADVNMLGTLAKHTKVVGYEGKGTMKLNKVDSMFVKLMADNIKKGKQTKVTIISKLADPDALGVERIAIKDATFEELTLANWEGKKNGEESIPFSFSDYEVLDTI</sequence>
<organism evidence="1 2">
    <name type="scientific">Clostridium niameyense</name>
    <dbReference type="NCBI Taxonomy" id="1622073"/>
    <lineage>
        <taxon>Bacteria</taxon>
        <taxon>Bacillati</taxon>
        <taxon>Bacillota</taxon>
        <taxon>Clostridia</taxon>
        <taxon>Eubacteriales</taxon>
        <taxon>Clostridiaceae</taxon>
        <taxon>Clostridium</taxon>
    </lineage>
</organism>
<comment type="caution">
    <text evidence="1">The sequence shown here is derived from an EMBL/GenBank/DDBJ whole genome shotgun (WGS) entry which is preliminary data.</text>
</comment>
<reference evidence="1 2" key="1">
    <citation type="submission" date="2019-04" db="EMBL/GenBank/DDBJ databases">
        <title>Genome sequencing of Clostridium botulinum Groups I-IV and Clostridium butyricum.</title>
        <authorList>
            <person name="Brunt J."/>
            <person name="Van Vliet A.H.M."/>
            <person name="Stringer S.C."/>
            <person name="Carter A.T."/>
            <person name="Peck M.W."/>
        </authorList>
    </citation>
    <scope>NUCLEOTIDE SEQUENCE [LARGE SCALE GENOMIC DNA]</scope>
    <source>
        <strain evidence="1 2">IFR 18/094</strain>
    </source>
</reference>